<dbReference type="OrthoDB" id="9793014at2"/>
<evidence type="ECO:0000256" key="3">
    <source>
        <dbReference type="ARBA" id="ARBA00006171"/>
    </source>
</evidence>
<dbReference type="InterPro" id="IPR041492">
    <property type="entry name" value="HAD_2"/>
</dbReference>
<dbReference type="Gene3D" id="1.10.150.240">
    <property type="entry name" value="Putative phosphatase, domain 2"/>
    <property type="match status" value="1"/>
</dbReference>
<dbReference type="InterPro" id="IPR023198">
    <property type="entry name" value="PGP-like_dom2"/>
</dbReference>
<protein>
    <recommendedName>
        <fullName evidence="4">phosphoglycolate phosphatase</fullName>
        <ecNumber evidence="4">3.1.3.18</ecNumber>
    </recommendedName>
</protein>
<dbReference type="NCBIfam" id="TIGR01549">
    <property type="entry name" value="HAD-SF-IA-v1"/>
    <property type="match status" value="1"/>
</dbReference>
<dbReference type="EC" id="3.1.3.18" evidence="4"/>
<comment type="pathway">
    <text evidence="2">Organic acid metabolism; glycolate biosynthesis; glycolate from 2-phosphoglycolate: step 1/1.</text>
</comment>
<evidence type="ECO:0000313" key="5">
    <source>
        <dbReference type="EMBL" id="OIS92794.1"/>
    </source>
</evidence>
<evidence type="ECO:0000256" key="4">
    <source>
        <dbReference type="ARBA" id="ARBA00013078"/>
    </source>
</evidence>
<dbReference type="SFLD" id="SFLDG01129">
    <property type="entry name" value="C1.5:_HAD__Beta-PGM__Phosphata"/>
    <property type="match status" value="1"/>
</dbReference>
<dbReference type="InterPro" id="IPR006439">
    <property type="entry name" value="HAD-SF_hydro_IA"/>
</dbReference>
<dbReference type="InterPro" id="IPR023214">
    <property type="entry name" value="HAD_sf"/>
</dbReference>
<gene>
    <name evidence="5" type="ORF">BLA27_13955</name>
</gene>
<dbReference type="GO" id="GO:0005829">
    <property type="term" value="C:cytosol"/>
    <property type="evidence" value="ECO:0007669"/>
    <property type="project" value="TreeGrafter"/>
</dbReference>
<evidence type="ECO:0000256" key="2">
    <source>
        <dbReference type="ARBA" id="ARBA00004818"/>
    </source>
</evidence>
<comment type="catalytic activity">
    <reaction evidence="1">
        <text>2-phosphoglycolate + H2O = glycolate + phosphate</text>
        <dbReference type="Rhea" id="RHEA:14369"/>
        <dbReference type="ChEBI" id="CHEBI:15377"/>
        <dbReference type="ChEBI" id="CHEBI:29805"/>
        <dbReference type="ChEBI" id="CHEBI:43474"/>
        <dbReference type="ChEBI" id="CHEBI:58033"/>
        <dbReference type="EC" id="3.1.3.18"/>
    </reaction>
</comment>
<comment type="caution">
    <text evidence="5">The sequence shown here is derived from an EMBL/GenBank/DDBJ whole genome shotgun (WGS) entry which is preliminary data.</text>
</comment>
<dbReference type="AlphaFoldDB" id="A0A1J6I1N2"/>
<keyword evidence="6" id="KW-1185">Reference proteome</keyword>
<dbReference type="InterPro" id="IPR050155">
    <property type="entry name" value="HAD-like_hydrolase_sf"/>
</dbReference>
<dbReference type="PANTHER" id="PTHR43434:SF1">
    <property type="entry name" value="PHOSPHOGLYCOLATE PHOSPHATASE"/>
    <property type="match status" value="1"/>
</dbReference>
<dbReference type="PANTHER" id="PTHR43434">
    <property type="entry name" value="PHOSPHOGLYCOLATE PHOSPHATASE"/>
    <property type="match status" value="1"/>
</dbReference>
<comment type="similarity">
    <text evidence="3">Belongs to the HAD-like hydrolase superfamily. CbbY/CbbZ/Gph/YieH family.</text>
</comment>
<dbReference type="Proteomes" id="UP000182985">
    <property type="component" value="Unassembled WGS sequence"/>
</dbReference>
<dbReference type="SFLD" id="SFLDS00003">
    <property type="entry name" value="Haloacid_Dehalogenase"/>
    <property type="match status" value="1"/>
</dbReference>
<dbReference type="Gene3D" id="3.40.50.1000">
    <property type="entry name" value="HAD superfamily/HAD-like"/>
    <property type="match status" value="1"/>
</dbReference>
<organism evidence="5 6">
    <name type="scientific">Brucella cytisi</name>
    <dbReference type="NCBI Taxonomy" id="407152"/>
    <lineage>
        <taxon>Bacteria</taxon>
        <taxon>Pseudomonadati</taxon>
        <taxon>Pseudomonadota</taxon>
        <taxon>Alphaproteobacteria</taxon>
        <taxon>Hyphomicrobiales</taxon>
        <taxon>Brucellaceae</taxon>
        <taxon>Brucella/Ochrobactrum group</taxon>
        <taxon>Brucella</taxon>
    </lineage>
</organism>
<proteinExistence type="inferred from homology"/>
<dbReference type="Pfam" id="PF13419">
    <property type="entry name" value="HAD_2"/>
    <property type="match status" value="1"/>
</dbReference>
<dbReference type="GO" id="GO:0006281">
    <property type="term" value="P:DNA repair"/>
    <property type="evidence" value="ECO:0007669"/>
    <property type="project" value="TreeGrafter"/>
</dbReference>
<accession>A0A1J6I1N2</accession>
<evidence type="ECO:0000313" key="6">
    <source>
        <dbReference type="Proteomes" id="UP000182985"/>
    </source>
</evidence>
<dbReference type="GO" id="GO:0008967">
    <property type="term" value="F:phosphoglycolate phosphatase activity"/>
    <property type="evidence" value="ECO:0007669"/>
    <property type="project" value="UniProtKB-EC"/>
</dbReference>
<dbReference type="RefSeq" id="WP_071632262.1">
    <property type="nucleotide sequence ID" value="NZ_MOEC01000013.1"/>
</dbReference>
<dbReference type="EMBL" id="MOEC01000013">
    <property type="protein sequence ID" value="OIS92794.1"/>
    <property type="molecule type" value="Genomic_DNA"/>
</dbReference>
<dbReference type="SUPFAM" id="SSF56784">
    <property type="entry name" value="HAD-like"/>
    <property type="match status" value="1"/>
</dbReference>
<dbReference type="InterPro" id="IPR036412">
    <property type="entry name" value="HAD-like_sf"/>
</dbReference>
<name>A0A1J6I1N2_9HYPH</name>
<evidence type="ECO:0000256" key="1">
    <source>
        <dbReference type="ARBA" id="ARBA00000830"/>
    </source>
</evidence>
<sequence length="218" mass="23865">MKQYSALIFDLDGTLIDSAPDITAAVNVYMASMGWPALSVDYVETFIGNGPRRLLQDIFIDQGLPFDDATVDAAVQSYIENYHRNPAEKTRFFSHVREDLQSLHAAGFRLGICTNKPHALTQEILKILGLDRLIEVALGADAVPACKPDPGHLRAVVEHMELNGANWAYVGDTNVDKATAEGAGATFFVVPWGGGADVNVEPHQRLARIADLMEYRPD</sequence>
<reference evidence="5 6" key="1">
    <citation type="submission" date="2016-10" db="EMBL/GenBank/DDBJ databases">
        <title>The Draft Genome Sequence of the Potato Rhizosphere Bacteria Ochrobactrum sp. IPA7.2.</title>
        <authorList>
            <person name="Gogoleva N.E."/>
            <person name="Khlopko Y.A."/>
            <person name="Burygin G.L."/>
            <person name="Plotnikov A.O."/>
        </authorList>
    </citation>
    <scope>NUCLEOTIDE SEQUENCE [LARGE SCALE GENOMIC DNA]</scope>
    <source>
        <strain evidence="5 6">IPA7.2</strain>
    </source>
</reference>
<dbReference type="PRINTS" id="PR00413">
    <property type="entry name" value="HADHALOGNASE"/>
</dbReference>